<evidence type="ECO:0000313" key="2">
    <source>
        <dbReference type="Proteomes" id="UP001320706"/>
    </source>
</evidence>
<keyword evidence="2" id="KW-1185">Reference proteome</keyword>
<comment type="caution">
    <text evidence="1">The sequence shown here is derived from an EMBL/GenBank/DDBJ whole genome shotgun (WGS) entry which is preliminary data.</text>
</comment>
<protein>
    <submittedName>
        <fullName evidence="1">Uncharacterized protein</fullName>
    </submittedName>
</protein>
<name>A0ACC3SCI4_9PEZI</name>
<sequence length="711" mass="78631">MTKSIPVNSWCSTFNSVSWSKDNYIAVACAANVTVLVPKLTQKALDVGAQWNQVVIPASTYTREEVPLQDPFTWNHFSIGEELSSRHVVSLDWSPPGVAKHRRCALAVLTSNHTLSIWECIGRPELVSDWKRALIVNNVFQDHFLKSNNPDGVGAVADSERLKQLQRIRAFAWSPTLRDVAASDPLIANTTRGVQYIAVSNECGDVLILEITSPYNVLAPSDEWTASVVQTFRVEEDAALQTPLFACLPSYTQPRQPYADQLAWSPWVEDVYGLPASFLSFTTLKAIYHKEMKAERRDNEIQLDLQPTYVHAPESLGVLPRGPLRWAPKPNASGELFLVAFTEDSIACFTTNIRLRPAVNTTCQVRRLDGNWDEYSGIINGIYRDVQQGADRVCAGLTFTRNVNGSLAVHLISHFSSPTAQTTVLPLPFDHATASESSSWQRELLAEQARFSDERDLNGNVQSKTTGIAASPFGETVALCSSMHPTDQVEYVIGADQFSRLILGQELDVTADDMLSENGGISNAHEVSAETILFRIQRFLQDNKLAQKEIQVEGTLAQIWHAVGSPRLLEDSEGDIGHSGTTNPSRLATELKQRVFFSKDSFEARNERLIALRDEGARKTTSLDTIIIQRLVNEVVDLPATLDKGGAFSHLVTQIHRVVKTKLDARVGHTSGADSAGSEDISHERCTACDSDIKFESLNWARCTSGHQYGQ</sequence>
<proteinExistence type="predicted"/>
<gene>
    <name evidence="1" type="ORF">M8818_004641</name>
</gene>
<accession>A0ACC3SCI4</accession>
<dbReference type="EMBL" id="JAMKPW020000022">
    <property type="protein sequence ID" value="KAK8206806.1"/>
    <property type="molecule type" value="Genomic_DNA"/>
</dbReference>
<reference evidence="1" key="1">
    <citation type="submission" date="2024-02" db="EMBL/GenBank/DDBJ databases">
        <title>Metagenome Assembled Genome of Zalaria obscura JY119.</title>
        <authorList>
            <person name="Vighnesh L."/>
            <person name="Jagadeeshwari U."/>
            <person name="Venkata Ramana C."/>
            <person name="Sasikala C."/>
        </authorList>
    </citation>
    <scope>NUCLEOTIDE SEQUENCE</scope>
    <source>
        <strain evidence="1">JY119</strain>
    </source>
</reference>
<dbReference type="Proteomes" id="UP001320706">
    <property type="component" value="Unassembled WGS sequence"/>
</dbReference>
<evidence type="ECO:0000313" key="1">
    <source>
        <dbReference type="EMBL" id="KAK8206806.1"/>
    </source>
</evidence>
<organism evidence="1 2">
    <name type="scientific">Zalaria obscura</name>
    <dbReference type="NCBI Taxonomy" id="2024903"/>
    <lineage>
        <taxon>Eukaryota</taxon>
        <taxon>Fungi</taxon>
        <taxon>Dikarya</taxon>
        <taxon>Ascomycota</taxon>
        <taxon>Pezizomycotina</taxon>
        <taxon>Dothideomycetes</taxon>
        <taxon>Dothideomycetidae</taxon>
        <taxon>Dothideales</taxon>
        <taxon>Zalariaceae</taxon>
        <taxon>Zalaria</taxon>
    </lineage>
</organism>